<dbReference type="EnsemblPlants" id="AET4Gv20370800.2">
    <property type="protein sequence ID" value="AET4Gv20370800.2"/>
    <property type="gene ID" value="AET4Gv20370800"/>
</dbReference>
<dbReference type="Proteomes" id="UP000015105">
    <property type="component" value="Chromosome 4D"/>
</dbReference>
<evidence type="ECO:0008006" key="3">
    <source>
        <dbReference type="Google" id="ProtNLM"/>
    </source>
</evidence>
<proteinExistence type="predicted"/>
<dbReference type="Gramene" id="AET4Gv20370800.2">
    <property type="protein sequence ID" value="AET4Gv20370800.2"/>
    <property type="gene ID" value="AET4Gv20370800"/>
</dbReference>
<dbReference type="AlphaFoldDB" id="A0A453HZD7"/>
<keyword evidence="2" id="KW-1185">Reference proteome</keyword>
<reference evidence="1" key="3">
    <citation type="journal article" date="2017" name="Nature">
        <title>Genome sequence of the progenitor of the wheat D genome Aegilops tauschii.</title>
        <authorList>
            <person name="Luo M.C."/>
            <person name="Gu Y.Q."/>
            <person name="Puiu D."/>
            <person name="Wang H."/>
            <person name="Twardziok S.O."/>
            <person name="Deal K.R."/>
            <person name="Huo N."/>
            <person name="Zhu T."/>
            <person name="Wang L."/>
            <person name="Wang Y."/>
            <person name="McGuire P.E."/>
            <person name="Liu S."/>
            <person name="Long H."/>
            <person name="Ramasamy R.K."/>
            <person name="Rodriguez J.C."/>
            <person name="Van S.L."/>
            <person name="Yuan L."/>
            <person name="Wang Z."/>
            <person name="Xia Z."/>
            <person name="Xiao L."/>
            <person name="Anderson O.D."/>
            <person name="Ouyang S."/>
            <person name="Liang Y."/>
            <person name="Zimin A.V."/>
            <person name="Pertea G."/>
            <person name="Qi P."/>
            <person name="Bennetzen J.L."/>
            <person name="Dai X."/>
            <person name="Dawson M.W."/>
            <person name="Muller H.G."/>
            <person name="Kugler K."/>
            <person name="Rivarola-Duarte L."/>
            <person name="Spannagl M."/>
            <person name="Mayer K.F.X."/>
            <person name="Lu F.H."/>
            <person name="Bevan M.W."/>
            <person name="Leroy P."/>
            <person name="Li P."/>
            <person name="You F.M."/>
            <person name="Sun Q."/>
            <person name="Liu Z."/>
            <person name="Lyons E."/>
            <person name="Wicker T."/>
            <person name="Salzberg S.L."/>
            <person name="Devos K.M."/>
            <person name="Dvorak J."/>
        </authorList>
    </citation>
    <scope>NUCLEOTIDE SEQUENCE [LARGE SCALE GENOMIC DNA]</scope>
    <source>
        <strain evidence="1">cv. AL8/78</strain>
    </source>
</reference>
<evidence type="ECO:0000313" key="1">
    <source>
        <dbReference type="EnsemblPlants" id="AET4Gv20370800.2"/>
    </source>
</evidence>
<sequence length="156" mass="18488">MLKDDLPMDRDCFNLIVRKIMLDDIQTTQKKAIDSKALSGHEIWMTTDYGRHPDYHKKLDVEQLANFVRSWSGINVSIFKSIHIPVQTMDEFILFTLDQDTRIVYILDPTPINPMYRYNPLAKYMKKIIWISEHLQKAMSKACPGSRWNEDIRLWQ</sequence>
<accession>A0A453HZD7</accession>
<reference evidence="1" key="4">
    <citation type="submission" date="2019-03" db="UniProtKB">
        <authorList>
            <consortium name="EnsemblPlants"/>
        </authorList>
    </citation>
    <scope>IDENTIFICATION</scope>
</reference>
<name>A0A453HZD7_AEGTS</name>
<evidence type="ECO:0000313" key="2">
    <source>
        <dbReference type="Proteomes" id="UP000015105"/>
    </source>
</evidence>
<protein>
    <recommendedName>
        <fullName evidence="3">Ubiquitin-like protease family profile domain-containing protein</fullName>
    </recommendedName>
</protein>
<reference evidence="2" key="1">
    <citation type="journal article" date="2014" name="Science">
        <title>Ancient hybridizations among the ancestral genomes of bread wheat.</title>
        <authorList>
            <consortium name="International Wheat Genome Sequencing Consortium,"/>
            <person name="Marcussen T."/>
            <person name="Sandve S.R."/>
            <person name="Heier L."/>
            <person name="Spannagl M."/>
            <person name="Pfeifer M."/>
            <person name="Jakobsen K.S."/>
            <person name="Wulff B.B."/>
            <person name="Steuernagel B."/>
            <person name="Mayer K.F."/>
            <person name="Olsen O.A."/>
        </authorList>
    </citation>
    <scope>NUCLEOTIDE SEQUENCE [LARGE SCALE GENOMIC DNA]</scope>
    <source>
        <strain evidence="2">cv. AL8/78</strain>
    </source>
</reference>
<dbReference type="STRING" id="200361.A0A453HZD7"/>
<reference evidence="1" key="5">
    <citation type="journal article" date="2021" name="G3 (Bethesda)">
        <title>Aegilops tauschii genome assembly Aet v5.0 features greater sequence contiguity and improved annotation.</title>
        <authorList>
            <person name="Wang L."/>
            <person name="Zhu T."/>
            <person name="Rodriguez J.C."/>
            <person name="Deal K.R."/>
            <person name="Dubcovsky J."/>
            <person name="McGuire P.E."/>
            <person name="Lux T."/>
            <person name="Spannagl M."/>
            <person name="Mayer K.F.X."/>
            <person name="Baldrich P."/>
            <person name="Meyers B.C."/>
            <person name="Huo N."/>
            <person name="Gu Y.Q."/>
            <person name="Zhou H."/>
            <person name="Devos K.M."/>
            <person name="Bennetzen J.L."/>
            <person name="Unver T."/>
            <person name="Budak H."/>
            <person name="Gulick P.J."/>
            <person name="Galiba G."/>
            <person name="Kalapos B."/>
            <person name="Nelson D.R."/>
            <person name="Li P."/>
            <person name="You F.M."/>
            <person name="Luo M.C."/>
            <person name="Dvorak J."/>
        </authorList>
    </citation>
    <scope>NUCLEOTIDE SEQUENCE [LARGE SCALE GENOMIC DNA]</scope>
    <source>
        <strain evidence="1">cv. AL8/78</strain>
    </source>
</reference>
<organism evidence="1 2">
    <name type="scientific">Aegilops tauschii subsp. strangulata</name>
    <name type="common">Goatgrass</name>
    <dbReference type="NCBI Taxonomy" id="200361"/>
    <lineage>
        <taxon>Eukaryota</taxon>
        <taxon>Viridiplantae</taxon>
        <taxon>Streptophyta</taxon>
        <taxon>Embryophyta</taxon>
        <taxon>Tracheophyta</taxon>
        <taxon>Spermatophyta</taxon>
        <taxon>Magnoliopsida</taxon>
        <taxon>Liliopsida</taxon>
        <taxon>Poales</taxon>
        <taxon>Poaceae</taxon>
        <taxon>BOP clade</taxon>
        <taxon>Pooideae</taxon>
        <taxon>Triticodae</taxon>
        <taxon>Triticeae</taxon>
        <taxon>Triticinae</taxon>
        <taxon>Aegilops</taxon>
    </lineage>
</organism>
<reference evidence="2" key="2">
    <citation type="journal article" date="2017" name="Nat. Plants">
        <title>The Aegilops tauschii genome reveals multiple impacts of transposons.</title>
        <authorList>
            <person name="Zhao G."/>
            <person name="Zou C."/>
            <person name="Li K."/>
            <person name="Wang K."/>
            <person name="Li T."/>
            <person name="Gao L."/>
            <person name="Zhang X."/>
            <person name="Wang H."/>
            <person name="Yang Z."/>
            <person name="Liu X."/>
            <person name="Jiang W."/>
            <person name="Mao L."/>
            <person name="Kong X."/>
            <person name="Jiao Y."/>
            <person name="Jia J."/>
        </authorList>
    </citation>
    <scope>NUCLEOTIDE SEQUENCE [LARGE SCALE GENOMIC DNA]</scope>
    <source>
        <strain evidence="2">cv. AL8/78</strain>
    </source>
</reference>